<protein>
    <submittedName>
        <fullName evidence="6">FAD-binding domain-containing protein</fullName>
    </submittedName>
</protein>
<name>A0ABD5X3F8_9EURY</name>
<dbReference type="RefSeq" id="WP_267636911.1">
    <property type="nucleotide sequence ID" value="NZ_JAODIY010000008.1"/>
</dbReference>
<dbReference type="EMBL" id="JBHSZQ010000008">
    <property type="protein sequence ID" value="MFC7125700.1"/>
    <property type="molecule type" value="Genomic_DNA"/>
</dbReference>
<accession>A0ABD5X3F8</accession>
<sequence length="206" mass="23873">MFSSRLYWNRHFTQKLADNPDTVEHAVNPVFRGMNRSSHDQALATAWKEGADWFYRHLLDAEPGINYQQWQIQSGLVGVHPLRIYDPRKQVRDNDSEGSFIKTYVPELSALPATFLDEPSKAPLSVQNEHDVTIGEDYPYPVVDFERRRQEARDIWAALDDRAKEALNDPERRRRVSLSQRSWSDKDNTESKPQQTGQTKLGDFDA</sequence>
<dbReference type="PANTHER" id="PTHR11455">
    <property type="entry name" value="CRYPTOCHROME"/>
    <property type="match status" value="1"/>
</dbReference>
<evidence type="ECO:0000256" key="3">
    <source>
        <dbReference type="ARBA" id="ARBA00022827"/>
    </source>
</evidence>
<dbReference type="InterPro" id="IPR002081">
    <property type="entry name" value="Cryptochrome/DNA_photolyase_1"/>
</dbReference>
<keyword evidence="3" id="KW-0274">FAD</keyword>
<comment type="cofactor">
    <cofactor evidence="1">
        <name>FAD</name>
        <dbReference type="ChEBI" id="CHEBI:57692"/>
    </cofactor>
</comment>
<dbReference type="AlphaFoldDB" id="A0ABD5X3F8"/>
<proteinExistence type="predicted"/>
<evidence type="ECO:0000256" key="4">
    <source>
        <dbReference type="SAM" id="MobiDB-lite"/>
    </source>
</evidence>
<organism evidence="6 7">
    <name type="scientific">Halovenus rubra</name>
    <dbReference type="NCBI Taxonomy" id="869890"/>
    <lineage>
        <taxon>Archaea</taxon>
        <taxon>Methanobacteriati</taxon>
        <taxon>Methanobacteriota</taxon>
        <taxon>Stenosarchaea group</taxon>
        <taxon>Halobacteria</taxon>
        <taxon>Halobacteriales</taxon>
        <taxon>Haloarculaceae</taxon>
        <taxon>Halovenus</taxon>
    </lineage>
</organism>
<feature type="region of interest" description="Disordered" evidence="4">
    <location>
        <begin position="166"/>
        <end position="206"/>
    </location>
</feature>
<gene>
    <name evidence="6" type="ORF">ACFQJ7_06565</name>
</gene>
<evidence type="ECO:0000313" key="6">
    <source>
        <dbReference type="EMBL" id="MFC7125700.1"/>
    </source>
</evidence>
<dbReference type="InterPro" id="IPR036134">
    <property type="entry name" value="Crypto/Photolyase_FAD-like_sf"/>
</dbReference>
<dbReference type="Pfam" id="PF03441">
    <property type="entry name" value="FAD_binding_7"/>
    <property type="match status" value="1"/>
</dbReference>
<evidence type="ECO:0000256" key="2">
    <source>
        <dbReference type="ARBA" id="ARBA00022630"/>
    </source>
</evidence>
<dbReference type="Gene3D" id="1.10.579.10">
    <property type="entry name" value="DNA Cyclobutane Dipyrimidine Photolyase, subunit A, domain 3"/>
    <property type="match status" value="1"/>
</dbReference>
<dbReference type="InterPro" id="IPR005101">
    <property type="entry name" value="Cryptochr/Photolyase_FAD-bd"/>
</dbReference>
<evidence type="ECO:0000313" key="7">
    <source>
        <dbReference type="Proteomes" id="UP001596414"/>
    </source>
</evidence>
<feature type="domain" description="Cryptochrome/DNA photolyase FAD-binding" evidence="5">
    <location>
        <begin position="42"/>
        <end position="156"/>
    </location>
</feature>
<dbReference type="Proteomes" id="UP001596414">
    <property type="component" value="Unassembled WGS sequence"/>
</dbReference>
<comment type="caution">
    <text evidence="6">The sequence shown here is derived from an EMBL/GenBank/DDBJ whole genome shotgun (WGS) entry which is preliminary data.</text>
</comment>
<dbReference type="SUPFAM" id="SSF48173">
    <property type="entry name" value="Cryptochrome/photolyase FAD-binding domain"/>
    <property type="match status" value="1"/>
</dbReference>
<dbReference type="PANTHER" id="PTHR11455:SF9">
    <property type="entry name" value="CRYPTOCHROME CIRCADIAN CLOCK 5 ISOFORM X1"/>
    <property type="match status" value="1"/>
</dbReference>
<evidence type="ECO:0000256" key="1">
    <source>
        <dbReference type="ARBA" id="ARBA00001974"/>
    </source>
</evidence>
<evidence type="ECO:0000259" key="5">
    <source>
        <dbReference type="Pfam" id="PF03441"/>
    </source>
</evidence>
<keyword evidence="2" id="KW-0285">Flavoprotein</keyword>
<reference evidence="6 7" key="1">
    <citation type="journal article" date="2014" name="Int. J. Syst. Evol. Microbiol.">
        <title>Complete genome sequence of Corynebacterium casei LMG S-19264T (=DSM 44701T), isolated from a smear-ripened cheese.</title>
        <authorList>
            <consortium name="US DOE Joint Genome Institute (JGI-PGF)"/>
            <person name="Walter F."/>
            <person name="Albersmeier A."/>
            <person name="Kalinowski J."/>
            <person name="Ruckert C."/>
        </authorList>
    </citation>
    <scope>NUCLEOTIDE SEQUENCE [LARGE SCALE GENOMIC DNA]</scope>
    <source>
        <strain evidence="6 7">CGMCC 4.7215</strain>
    </source>
</reference>